<evidence type="ECO:0000256" key="1">
    <source>
        <dbReference type="SAM" id="MobiDB-lite"/>
    </source>
</evidence>
<name>A0ABQ5UIF9_9HYPH</name>
<accession>A0ABQ5UIF9</accession>
<feature type="region of interest" description="Disordered" evidence="1">
    <location>
        <begin position="24"/>
        <end position="69"/>
    </location>
</feature>
<keyword evidence="3" id="KW-1185">Reference proteome</keyword>
<dbReference type="Proteomes" id="UP001161406">
    <property type="component" value="Unassembled WGS sequence"/>
</dbReference>
<sequence>MTPGKLAGTIHSLTTIAFLGLDPRTTRHVHRAESDPRIKPEGDAAGAPDHRPSSAQCHSGAGRNPCPWPSTYIQRREAFSMDSGLRRNDPVVDINTGCPKKFGPFIPLARARKLPSESLYI</sequence>
<reference evidence="2" key="1">
    <citation type="journal article" date="2014" name="Int. J. Syst. Evol. Microbiol.">
        <title>Complete genome of a new Firmicutes species belonging to the dominant human colonic microbiota ('Ruminococcus bicirculans') reveals two chromosomes and a selective capacity to utilize plant glucans.</title>
        <authorList>
            <consortium name="NISC Comparative Sequencing Program"/>
            <person name="Wegmann U."/>
            <person name="Louis P."/>
            <person name="Goesmann A."/>
            <person name="Henrissat B."/>
            <person name="Duncan S.H."/>
            <person name="Flint H.J."/>
        </authorList>
    </citation>
    <scope>NUCLEOTIDE SEQUENCE</scope>
    <source>
        <strain evidence="2">NBRC 103855</strain>
    </source>
</reference>
<reference evidence="2" key="2">
    <citation type="submission" date="2023-01" db="EMBL/GenBank/DDBJ databases">
        <title>Draft genome sequence of Devosia yakushimensis strain NBRC 103855.</title>
        <authorList>
            <person name="Sun Q."/>
            <person name="Mori K."/>
        </authorList>
    </citation>
    <scope>NUCLEOTIDE SEQUENCE</scope>
    <source>
        <strain evidence="2">NBRC 103855</strain>
    </source>
</reference>
<dbReference type="EMBL" id="BSNG01000003">
    <property type="protein sequence ID" value="GLQ11869.1"/>
    <property type="molecule type" value="Genomic_DNA"/>
</dbReference>
<comment type="caution">
    <text evidence="2">The sequence shown here is derived from an EMBL/GenBank/DDBJ whole genome shotgun (WGS) entry which is preliminary data.</text>
</comment>
<proteinExistence type="predicted"/>
<feature type="compositionally biased region" description="Basic and acidic residues" evidence="1">
    <location>
        <begin position="31"/>
        <end position="52"/>
    </location>
</feature>
<organism evidence="2 3">
    <name type="scientific">Devosia yakushimensis</name>
    <dbReference type="NCBI Taxonomy" id="470028"/>
    <lineage>
        <taxon>Bacteria</taxon>
        <taxon>Pseudomonadati</taxon>
        <taxon>Pseudomonadota</taxon>
        <taxon>Alphaproteobacteria</taxon>
        <taxon>Hyphomicrobiales</taxon>
        <taxon>Devosiaceae</taxon>
        <taxon>Devosia</taxon>
    </lineage>
</organism>
<evidence type="ECO:0000313" key="2">
    <source>
        <dbReference type="EMBL" id="GLQ11869.1"/>
    </source>
</evidence>
<protein>
    <submittedName>
        <fullName evidence="2">Uncharacterized protein</fullName>
    </submittedName>
</protein>
<gene>
    <name evidence="2" type="ORF">GCM10007913_38010</name>
</gene>
<evidence type="ECO:0000313" key="3">
    <source>
        <dbReference type="Proteomes" id="UP001161406"/>
    </source>
</evidence>